<protein>
    <recommendedName>
        <fullName evidence="1">Retrotransposon Copia-like N-terminal domain-containing protein</fullName>
    </recommendedName>
</protein>
<evidence type="ECO:0000313" key="3">
    <source>
        <dbReference type="Proteomes" id="UP000734854"/>
    </source>
</evidence>
<dbReference type="PANTHER" id="PTHR37610:SF75">
    <property type="entry name" value="RETROTRANSPOSON COPIA-LIKE N-TERMINAL DOMAIN-CONTAINING PROTEIN"/>
    <property type="match status" value="1"/>
</dbReference>
<comment type="caution">
    <text evidence="2">The sequence shown here is derived from an EMBL/GenBank/DDBJ whole genome shotgun (WGS) entry which is preliminary data.</text>
</comment>
<dbReference type="AlphaFoldDB" id="A0A8J5HNC9"/>
<gene>
    <name evidence="2" type="ORF">ZIOFF_006133</name>
</gene>
<keyword evidence="3" id="KW-1185">Reference proteome</keyword>
<dbReference type="Pfam" id="PF14244">
    <property type="entry name" value="Retrotran_gag_3"/>
    <property type="match status" value="1"/>
</dbReference>
<sequence length="205" mass="23867">MSVAVDHTTFMCDTSRTTSSLLMIDASLLMSEEMPLEANAQLMVDFVPNNSTGSLQITLHKVNGKNYLEWSQTMQLAIERKGKLGYLNGEIKSPTTKDPRFDQWRSQNSIVIMIGKSFIFLPTAQDVREVVRETYSDLDNYSQLFELNARLWKMEQGDHEVTTYYNDMMIVWLELDQFEEDWENPSNSARYKKIEEAGYLCFWRV</sequence>
<dbReference type="PANTHER" id="PTHR37610">
    <property type="entry name" value="CCHC-TYPE DOMAIN-CONTAINING PROTEIN"/>
    <property type="match status" value="1"/>
</dbReference>
<dbReference type="InterPro" id="IPR029472">
    <property type="entry name" value="Copia-like_N"/>
</dbReference>
<evidence type="ECO:0000259" key="1">
    <source>
        <dbReference type="Pfam" id="PF14244"/>
    </source>
</evidence>
<organism evidence="2 3">
    <name type="scientific">Zingiber officinale</name>
    <name type="common">Ginger</name>
    <name type="synonym">Amomum zingiber</name>
    <dbReference type="NCBI Taxonomy" id="94328"/>
    <lineage>
        <taxon>Eukaryota</taxon>
        <taxon>Viridiplantae</taxon>
        <taxon>Streptophyta</taxon>
        <taxon>Embryophyta</taxon>
        <taxon>Tracheophyta</taxon>
        <taxon>Spermatophyta</taxon>
        <taxon>Magnoliopsida</taxon>
        <taxon>Liliopsida</taxon>
        <taxon>Zingiberales</taxon>
        <taxon>Zingiberaceae</taxon>
        <taxon>Zingiber</taxon>
    </lineage>
</organism>
<reference evidence="2 3" key="1">
    <citation type="submission" date="2020-08" db="EMBL/GenBank/DDBJ databases">
        <title>Plant Genome Project.</title>
        <authorList>
            <person name="Zhang R.-G."/>
        </authorList>
    </citation>
    <scope>NUCLEOTIDE SEQUENCE [LARGE SCALE GENOMIC DNA]</scope>
    <source>
        <tissue evidence="2">Rhizome</tissue>
    </source>
</reference>
<evidence type="ECO:0000313" key="2">
    <source>
        <dbReference type="EMBL" id="KAG6532293.1"/>
    </source>
</evidence>
<proteinExistence type="predicted"/>
<dbReference type="Proteomes" id="UP000734854">
    <property type="component" value="Unassembled WGS sequence"/>
</dbReference>
<dbReference type="EMBL" id="JACMSC010000002">
    <property type="protein sequence ID" value="KAG6532293.1"/>
    <property type="molecule type" value="Genomic_DNA"/>
</dbReference>
<feature type="domain" description="Retrotransposon Copia-like N-terminal" evidence="1">
    <location>
        <begin position="54"/>
        <end position="94"/>
    </location>
</feature>
<accession>A0A8J5HNC9</accession>
<name>A0A8J5HNC9_ZINOF</name>